<feature type="region of interest" description="Disordered" evidence="5">
    <location>
        <begin position="664"/>
        <end position="685"/>
    </location>
</feature>
<dbReference type="SUPFAM" id="SSF52540">
    <property type="entry name" value="P-loop containing nucleoside triphosphate hydrolases"/>
    <property type="match status" value="1"/>
</dbReference>
<dbReference type="PRINTS" id="PR00449">
    <property type="entry name" value="RASTRNSFRMNG"/>
</dbReference>
<name>A0A8H7DMV5_9AGAR</name>
<dbReference type="OrthoDB" id="9989112at2759"/>
<feature type="compositionally biased region" description="Low complexity" evidence="5">
    <location>
        <begin position="199"/>
        <end position="208"/>
    </location>
</feature>
<dbReference type="PANTHER" id="PTHR47981:SF20">
    <property type="entry name" value="RAS-RELATED PROTEIN RAB-7A"/>
    <property type="match status" value="1"/>
</dbReference>
<dbReference type="PROSITE" id="PS51419">
    <property type="entry name" value="RAB"/>
    <property type="match status" value="1"/>
</dbReference>
<dbReference type="SMART" id="SM00173">
    <property type="entry name" value="RAS"/>
    <property type="match status" value="1"/>
</dbReference>
<dbReference type="NCBIfam" id="TIGR00231">
    <property type="entry name" value="small_GTP"/>
    <property type="match status" value="1"/>
</dbReference>
<feature type="compositionally biased region" description="Low complexity" evidence="5">
    <location>
        <begin position="387"/>
        <end position="417"/>
    </location>
</feature>
<evidence type="ECO:0000256" key="1">
    <source>
        <dbReference type="ARBA" id="ARBA00006270"/>
    </source>
</evidence>
<evidence type="ECO:0000256" key="2">
    <source>
        <dbReference type="ARBA" id="ARBA00022741"/>
    </source>
</evidence>
<dbReference type="GO" id="GO:0005525">
    <property type="term" value="F:GTP binding"/>
    <property type="evidence" value="ECO:0007669"/>
    <property type="project" value="UniProtKB-KW"/>
</dbReference>
<accession>A0A8H7DMV5</accession>
<evidence type="ECO:0000313" key="6">
    <source>
        <dbReference type="EMBL" id="KAF7378208.1"/>
    </source>
</evidence>
<feature type="compositionally biased region" description="Acidic residues" evidence="5">
    <location>
        <begin position="187"/>
        <end position="198"/>
    </location>
</feature>
<feature type="region of interest" description="Disordered" evidence="5">
    <location>
        <begin position="342"/>
        <end position="462"/>
    </location>
</feature>
<feature type="compositionally biased region" description="Pro residues" evidence="5">
    <location>
        <begin position="169"/>
        <end position="179"/>
    </location>
</feature>
<dbReference type="InterPro" id="IPR005225">
    <property type="entry name" value="Small_GTP-bd"/>
</dbReference>
<dbReference type="Pfam" id="PF00071">
    <property type="entry name" value="Ras"/>
    <property type="match status" value="1"/>
</dbReference>
<dbReference type="AlphaFoldDB" id="A0A8H7DMV5"/>
<keyword evidence="7" id="KW-1185">Reference proteome</keyword>
<comment type="caution">
    <text evidence="6">The sequence shown here is derived from an EMBL/GenBank/DDBJ whole genome shotgun (WGS) entry which is preliminary data.</text>
</comment>
<evidence type="ECO:0000256" key="4">
    <source>
        <dbReference type="ARBA" id="ARBA00023289"/>
    </source>
</evidence>
<dbReference type="GO" id="GO:0005770">
    <property type="term" value="C:late endosome"/>
    <property type="evidence" value="ECO:0007669"/>
    <property type="project" value="TreeGrafter"/>
</dbReference>
<dbReference type="GO" id="GO:0032889">
    <property type="term" value="P:regulation of vacuole fusion, non-autophagic"/>
    <property type="evidence" value="ECO:0007669"/>
    <property type="project" value="TreeGrafter"/>
</dbReference>
<feature type="region of interest" description="Disordered" evidence="5">
    <location>
        <begin position="575"/>
        <end position="627"/>
    </location>
</feature>
<feature type="region of interest" description="Disordered" evidence="5">
    <location>
        <begin position="167"/>
        <end position="290"/>
    </location>
</feature>
<feature type="compositionally biased region" description="Low complexity" evidence="5">
    <location>
        <begin position="588"/>
        <end position="606"/>
    </location>
</feature>
<dbReference type="SMART" id="SM00174">
    <property type="entry name" value="RHO"/>
    <property type="match status" value="1"/>
</dbReference>
<evidence type="ECO:0000313" key="7">
    <source>
        <dbReference type="Proteomes" id="UP000623467"/>
    </source>
</evidence>
<dbReference type="InterPro" id="IPR027417">
    <property type="entry name" value="P-loop_NTPase"/>
</dbReference>
<organism evidence="6 7">
    <name type="scientific">Mycena sanguinolenta</name>
    <dbReference type="NCBI Taxonomy" id="230812"/>
    <lineage>
        <taxon>Eukaryota</taxon>
        <taxon>Fungi</taxon>
        <taxon>Dikarya</taxon>
        <taxon>Basidiomycota</taxon>
        <taxon>Agaricomycotina</taxon>
        <taxon>Agaricomycetes</taxon>
        <taxon>Agaricomycetidae</taxon>
        <taxon>Agaricales</taxon>
        <taxon>Marasmiineae</taxon>
        <taxon>Mycenaceae</taxon>
        <taxon>Mycena</taxon>
    </lineage>
</organism>
<proteinExistence type="inferred from homology"/>
<dbReference type="Gene3D" id="3.40.50.300">
    <property type="entry name" value="P-loop containing nucleotide triphosphate hydrolases"/>
    <property type="match status" value="1"/>
</dbReference>
<keyword evidence="4" id="KW-0636">Prenylation</keyword>
<comment type="similarity">
    <text evidence="1">Belongs to the small GTPase superfamily. Rab family.</text>
</comment>
<keyword evidence="4" id="KW-0449">Lipoprotein</keyword>
<gene>
    <name evidence="6" type="ORF">MSAN_00245500</name>
</gene>
<dbReference type="GO" id="GO:0000329">
    <property type="term" value="C:fungal-type vacuole membrane"/>
    <property type="evidence" value="ECO:0007669"/>
    <property type="project" value="TreeGrafter"/>
</dbReference>
<dbReference type="GO" id="GO:0003924">
    <property type="term" value="F:GTPase activity"/>
    <property type="evidence" value="ECO:0007669"/>
    <property type="project" value="InterPro"/>
</dbReference>
<dbReference type="EMBL" id="JACAZH010000001">
    <property type="protein sequence ID" value="KAF7378208.1"/>
    <property type="molecule type" value="Genomic_DNA"/>
</dbReference>
<reference evidence="6" key="1">
    <citation type="submission" date="2020-05" db="EMBL/GenBank/DDBJ databases">
        <title>Mycena genomes resolve the evolution of fungal bioluminescence.</title>
        <authorList>
            <person name="Tsai I.J."/>
        </authorList>
    </citation>
    <scope>NUCLEOTIDE SEQUENCE</scope>
    <source>
        <strain evidence="6">160909Yilan</strain>
    </source>
</reference>
<dbReference type="PANTHER" id="PTHR47981">
    <property type="entry name" value="RAB FAMILY"/>
    <property type="match status" value="1"/>
</dbReference>
<keyword evidence="2" id="KW-0547">Nucleotide-binding</keyword>
<feature type="compositionally biased region" description="Basic and acidic residues" evidence="5">
    <location>
        <begin position="218"/>
        <end position="227"/>
    </location>
</feature>
<feature type="compositionally biased region" description="Basic and acidic residues" evidence="5">
    <location>
        <begin position="676"/>
        <end position="685"/>
    </location>
</feature>
<dbReference type="InterPro" id="IPR001806">
    <property type="entry name" value="Small_GTPase"/>
</dbReference>
<dbReference type="Proteomes" id="UP000623467">
    <property type="component" value="Unassembled WGS sequence"/>
</dbReference>
<protein>
    <submittedName>
        <fullName evidence="6">Rab small monomeric GTPase</fullName>
    </submittedName>
</protein>
<feature type="compositionally biased region" description="Low complexity" evidence="5">
    <location>
        <begin position="254"/>
        <end position="272"/>
    </location>
</feature>
<dbReference type="SMART" id="SM00175">
    <property type="entry name" value="RAB"/>
    <property type="match status" value="1"/>
</dbReference>
<dbReference type="FunFam" id="3.40.50.300:FF:001447">
    <property type="entry name" value="Ras-related protein Rab-1B"/>
    <property type="match status" value="1"/>
</dbReference>
<dbReference type="PROSITE" id="PS51421">
    <property type="entry name" value="RAS"/>
    <property type="match status" value="1"/>
</dbReference>
<sequence length="685" mass="71346">MPTFKVVVIGASGVGKTSLRGQYISARFSTSYRATIGADFITKTLPAPPSSSSNAAQAEPITLQIWDTAGQERFASLASAFFRGADAAILMYDVTSTDTLYALRRWWDEFKAKAPVREEDLQAGRGFVVVVVGNKIDLLELGERDGKGGEGVVTAVQAARFVRALVPRPDTPPASPSRPPLVLSAQDEAESESDEEAAEALASSELTARPLPSQTHTRTLDPNRERQPPSPISILRHPHLFAPHGKSPSQVAFSPATSSRNPSTSRSRNPSTSRDRRHAQRASISTTATSTLTIYHTPSSSVHSDGASEYWHSARSSLRDSFAPRPTEHRPTSAAAFDAYAQDGADSPTTPANAAAQLGLGFPSTPRRNGVDSRSVSEATITPARMSSSSISSASSSRSSLVSESPSPSPTKASPTARMPNGNAKPLPPALDTSTAGSVFKEEPTPEEGPSSNALSPLPYPQHFPSGARDLFSSFGAFSSQLVSTSTAGEVNLKENVGVGENALRAEEVGVGNRNSMAAFVVPGAWGSVRGSPWGAATGAFSPPKPIPTTGTSMASAGSSVDSLLGAGVNGDLLKPTPNGVVNGKGKSPASSSASSLSSPSSSPLANGVVPTATAPPQKQWYTEPEIPSSNVGAAHFRVSARTGEGVEGVFGWVARRLYAQYQAQQSQLETEDAEAEGRGGGEGG</sequence>
<evidence type="ECO:0000256" key="5">
    <source>
        <dbReference type="SAM" id="MobiDB-lite"/>
    </source>
</evidence>
<keyword evidence="3" id="KW-0342">GTP-binding</keyword>
<evidence type="ECO:0000256" key="3">
    <source>
        <dbReference type="ARBA" id="ARBA00023134"/>
    </source>
</evidence>